<protein>
    <submittedName>
        <fullName evidence="2">Hydroxyurea phosphotransferase</fullName>
    </submittedName>
</protein>
<dbReference type="GO" id="GO:0019748">
    <property type="term" value="P:secondary metabolic process"/>
    <property type="evidence" value="ECO:0007669"/>
    <property type="project" value="InterPro"/>
</dbReference>
<proteinExistence type="predicted"/>
<feature type="region of interest" description="Disordered" evidence="1">
    <location>
        <begin position="1"/>
        <end position="60"/>
    </location>
</feature>
<dbReference type="InterPro" id="IPR011009">
    <property type="entry name" value="Kinase-like_dom_sf"/>
</dbReference>
<evidence type="ECO:0000313" key="2">
    <source>
        <dbReference type="EMBL" id="GGQ09639.1"/>
    </source>
</evidence>
<organism evidence="2 3">
    <name type="scientific">Streptomyces roseolilacinus</name>
    <dbReference type="NCBI Taxonomy" id="66904"/>
    <lineage>
        <taxon>Bacteria</taxon>
        <taxon>Bacillati</taxon>
        <taxon>Actinomycetota</taxon>
        <taxon>Actinomycetes</taxon>
        <taxon>Kitasatosporales</taxon>
        <taxon>Streptomycetaceae</taxon>
        <taxon>Streptomyces</taxon>
    </lineage>
</organism>
<dbReference type="Pfam" id="PF04655">
    <property type="entry name" value="APH_6_hur"/>
    <property type="match status" value="1"/>
</dbReference>
<reference evidence="2" key="2">
    <citation type="submission" date="2020-09" db="EMBL/GenBank/DDBJ databases">
        <authorList>
            <person name="Sun Q."/>
            <person name="Ohkuma M."/>
        </authorList>
    </citation>
    <scope>NUCLEOTIDE SEQUENCE</scope>
    <source>
        <strain evidence="2">JCM 4335</strain>
    </source>
</reference>
<name>A0A918B3W0_9ACTN</name>
<feature type="compositionally biased region" description="Acidic residues" evidence="1">
    <location>
        <begin position="1"/>
        <end position="10"/>
    </location>
</feature>
<keyword evidence="3" id="KW-1185">Reference proteome</keyword>
<sequence>MGDEAVDEGDTQTQVAEAPRGRRRPPRGGVRQAASSPHPDGGRREFDGGAMTTSRADRRVQVPTALATSLTGDAWRTWIHGLPALAEQFLERWDLKPDGPAAHGVVALVLPVLRPDGTPAVLKLQPVDEETRGEPLALRTWSTHRVVDLLDHDPATGTMLLERLDGSRSLEAVPDGTRALQDLSELLAHLVATPAPPGLPRLADLAHAMLDRLPGSVDRLTDPDERRLLTTCAAAMREVLDEPGDRLLHWDLHYANVLAPLPGSPAYGRADWIAIDPKPLAGDPGFELLPALRNRWDDITRAADVSAAVRHRFHLMTEVLGLDRGRATAWTLARVLQNGLWDIKDGATTLDASQTAIAHALLGD</sequence>
<dbReference type="SUPFAM" id="SSF56112">
    <property type="entry name" value="Protein kinase-like (PK-like)"/>
    <property type="match status" value="1"/>
</dbReference>
<evidence type="ECO:0000256" key="1">
    <source>
        <dbReference type="SAM" id="MobiDB-lite"/>
    </source>
</evidence>
<comment type="caution">
    <text evidence="2">The sequence shown here is derived from an EMBL/GenBank/DDBJ whole genome shotgun (WGS) entry which is preliminary data.</text>
</comment>
<dbReference type="AlphaFoldDB" id="A0A918B3W0"/>
<gene>
    <name evidence="2" type="ORF">GCM10010249_30280</name>
</gene>
<reference evidence="2" key="1">
    <citation type="journal article" date="2014" name="Int. J. Syst. Evol. Microbiol.">
        <title>Complete genome sequence of Corynebacterium casei LMG S-19264T (=DSM 44701T), isolated from a smear-ripened cheese.</title>
        <authorList>
            <consortium name="US DOE Joint Genome Institute (JGI-PGF)"/>
            <person name="Walter F."/>
            <person name="Albersmeier A."/>
            <person name="Kalinowski J."/>
            <person name="Ruckert C."/>
        </authorList>
    </citation>
    <scope>NUCLEOTIDE SEQUENCE</scope>
    <source>
        <strain evidence="2">JCM 4335</strain>
    </source>
</reference>
<accession>A0A918B3W0</accession>
<dbReference type="Proteomes" id="UP000654123">
    <property type="component" value="Unassembled WGS sequence"/>
</dbReference>
<evidence type="ECO:0000313" key="3">
    <source>
        <dbReference type="Proteomes" id="UP000654123"/>
    </source>
</evidence>
<dbReference type="InterPro" id="IPR006748">
    <property type="entry name" value="NH2Glyco/OHUrea_AB-resist_kin"/>
</dbReference>
<dbReference type="GO" id="GO:0016773">
    <property type="term" value="F:phosphotransferase activity, alcohol group as acceptor"/>
    <property type="evidence" value="ECO:0007669"/>
    <property type="project" value="InterPro"/>
</dbReference>
<dbReference type="EMBL" id="BMSV01000005">
    <property type="protein sequence ID" value="GGQ09639.1"/>
    <property type="molecule type" value="Genomic_DNA"/>
</dbReference>